<reference evidence="5 6" key="1">
    <citation type="submission" date="2019-09" db="EMBL/GenBank/DDBJ databases">
        <authorList>
            <person name="Chandra G."/>
            <person name="Truman W A."/>
        </authorList>
    </citation>
    <scope>NUCLEOTIDE SEQUENCE [LARGE SCALE GENOMIC DNA]</scope>
    <source>
        <strain evidence="5">PS662</strain>
    </source>
</reference>
<dbReference type="Gene3D" id="1.10.10.10">
    <property type="entry name" value="Winged helix-like DNA-binding domain superfamily/Winged helix DNA-binding domain"/>
    <property type="match status" value="1"/>
</dbReference>
<keyword evidence="3" id="KW-0804">Transcription</keyword>
<gene>
    <name evidence="5" type="primary">frlR</name>
    <name evidence="5" type="ORF">PS662_01610</name>
</gene>
<dbReference type="InterPro" id="IPR000524">
    <property type="entry name" value="Tscrpt_reg_HTH_GntR"/>
</dbReference>
<dbReference type="InterPro" id="IPR036390">
    <property type="entry name" value="WH_DNA-bd_sf"/>
</dbReference>
<dbReference type="CDD" id="cd07377">
    <property type="entry name" value="WHTH_GntR"/>
    <property type="match status" value="1"/>
</dbReference>
<dbReference type="PANTHER" id="PTHR44846">
    <property type="entry name" value="MANNOSYL-D-GLYCERATE TRANSPORT/METABOLISM SYSTEM REPRESSOR MNGR-RELATED"/>
    <property type="match status" value="1"/>
</dbReference>
<keyword evidence="2" id="KW-0238">DNA-binding</keyword>
<evidence type="ECO:0000313" key="6">
    <source>
        <dbReference type="Proteomes" id="UP000326953"/>
    </source>
</evidence>
<dbReference type="GO" id="GO:0045892">
    <property type="term" value="P:negative regulation of DNA-templated transcription"/>
    <property type="evidence" value="ECO:0007669"/>
    <property type="project" value="TreeGrafter"/>
</dbReference>
<evidence type="ECO:0000256" key="1">
    <source>
        <dbReference type="ARBA" id="ARBA00023015"/>
    </source>
</evidence>
<dbReference type="OrthoDB" id="7173258at2"/>
<name>A0A5E6RDX6_PSEFL</name>
<dbReference type="PROSITE" id="PS50949">
    <property type="entry name" value="HTH_GNTR"/>
    <property type="match status" value="1"/>
</dbReference>
<dbReference type="Pfam" id="PF00392">
    <property type="entry name" value="GntR"/>
    <property type="match status" value="1"/>
</dbReference>
<dbReference type="Gene3D" id="3.40.1410.10">
    <property type="entry name" value="Chorismate lyase-like"/>
    <property type="match status" value="1"/>
</dbReference>
<dbReference type="SUPFAM" id="SSF46785">
    <property type="entry name" value="Winged helix' DNA-binding domain"/>
    <property type="match status" value="1"/>
</dbReference>
<dbReference type="InterPro" id="IPR050679">
    <property type="entry name" value="Bact_HTH_transcr_reg"/>
</dbReference>
<dbReference type="SMART" id="SM00345">
    <property type="entry name" value="HTH_GNTR"/>
    <property type="match status" value="1"/>
</dbReference>
<evidence type="ECO:0000256" key="3">
    <source>
        <dbReference type="ARBA" id="ARBA00023163"/>
    </source>
</evidence>
<accession>A0A5E6RDX6</accession>
<evidence type="ECO:0000313" key="5">
    <source>
        <dbReference type="EMBL" id="VVM67154.1"/>
    </source>
</evidence>
<organism evidence="5 6">
    <name type="scientific">Pseudomonas fluorescens</name>
    <dbReference type="NCBI Taxonomy" id="294"/>
    <lineage>
        <taxon>Bacteria</taxon>
        <taxon>Pseudomonadati</taxon>
        <taxon>Pseudomonadota</taxon>
        <taxon>Gammaproteobacteria</taxon>
        <taxon>Pseudomonadales</taxon>
        <taxon>Pseudomonadaceae</taxon>
        <taxon>Pseudomonas</taxon>
    </lineage>
</organism>
<protein>
    <submittedName>
        <fullName evidence="5">Putative fructoselysine utilization operon transcriptional repressor</fullName>
    </submittedName>
</protein>
<dbReference type="SMART" id="SM00866">
    <property type="entry name" value="UTRA"/>
    <property type="match status" value="1"/>
</dbReference>
<dbReference type="Proteomes" id="UP000326953">
    <property type="component" value="Unassembled WGS sequence"/>
</dbReference>
<evidence type="ECO:0000256" key="2">
    <source>
        <dbReference type="ARBA" id="ARBA00023125"/>
    </source>
</evidence>
<dbReference type="SUPFAM" id="SSF64288">
    <property type="entry name" value="Chorismate lyase-like"/>
    <property type="match status" value="1"/>
</dbReference>
<dbReference type="RefSeq" id="WP_150710468.1">
    <property type="nucleotide sequence ID" value="NZ_CABVHK010000004.1"/>
</dbReference>
<keyword evidence="1" id="KW-0805">Transcription regulation</keyword>
<dbReference type="Pfam" id="PF07702">
    <property type="entry name" value="UTRA"/>
    <property type="match status" value="1"/>
</dbReference>
<sequence length="241" mass="27116">MEALKGPTFRPLYQQIKELLLERIASGEWSPGTFIPSEAALAASYNVSVGTLRKALNELVAESIVIRQQGKGTAVATHDADSALFRFFNIRRHDGSRCLPVSLVLSRVLRKANADEIRELNLESGAKVIYIQRVRELDDKPAVLESIALDAKRFGELRTQPEVLPNTLYHLYQQRFGATVAHADETLVAIKANDTEVKYLGAEPGEPLLEIRRIARDYQDQPIERRISVVLTRDYSYSNRV</sequence>
<feature type="domain" description="HTH gntR-type" evidence="4">
    <location>
        <begin position="10"/>
        <end position="78"/>
    </location>
</feature>
<dbReference type="InterPro" id="IPR036388">
    <property type="entry name" value="WH-like_DNA-bd_sf"/>
</dbReference>
<dbReference type="FunFam" id="1.10.10.10:FF:000079">
    <property type="entry name" value="GntR family transcriptional regulator"/>
    <property type="match status" value="1"/>
</dbReference>
<dbReference type="PANTHER" id="PTHR44846:SF1">
    <property type="entry name" value="MANNOSYL-D-GLYCERATE TRANSPORT_METABOLISM SYSTEM REPRESSOR MNGR-RELATED"/>
    <property type="match status" value="1"/>
</dbReference>
<dbReference type="AlphaFoldDB" id="A0A5E6RDX6"/>
<dbReference type="EMBL" id="CABVHK010000004">
    <property type="protein sequence ID" value="VVM67154.1"/>
    <property type="molecule type" value="Genomic_DNA"/>
</dbReference>
<dbReference type="InterPro" id="IPR028978">
    <property type="entry name" value="Chorismate_lyase_/UTRA_dom_sf"/>
</dbReference>
<dbReference type="GO" id="GO:0003677">
    <property type="term" value="F:DNA binding"/>
    <property type="evidence" value="ECO:0007669"/>
    <property type="project" value="UniProtKB-KW"/>
</dbReference>
<dbReference type="GO" id="GO:0003700">
    <property type="term" value="F:DNA-binding transcription factor activity"/>
    <property type="evidence" value="ECO:0007669"/>
    <property type="project" value="InterPro"/>
</dbReference>
<evidence type="ECO:0000259" key="4">
    <source>
        <dbReference type="PROSITE" id="PS50949"/>
    </source>
</evidence>
<proteinExistence type="predicted"/>
<dbReference type="InterPro" id="IPR011663">
    <property type="entry name" value="UTRA"/>
</dbReference>